<feature type="domain" description="Probable transposase IS891/IS1136/IS1341" evidence="8">
    <location>
        <begin position="165"/>
        <end position="278"/>
    </location>
</feature>
<comment type="similarity">
    <text evidence="2">In the N-terminal section; belongs to the transposase 2 family.</text>
</comment>
<dbReference type="NCBIfam" id="NF040570">
    <property type="entry name" value="guided_TnpB"/>
    <property type="match status" value="1"/>
</dbReference>
<dbReference type="InterPro" id="IPR001959">
    <property type="entry name" value="Transposase"/>
</dbReference>
<evidence type="ECO:0000256" key="7">
    <source>
        <dbReference type="ARBA" id="ARBA00023172"/>
    </source>
</evidence>
<evidence type="ECO:0000259" key="8">
    <source>
        <dbReference type="Pfam" id="PF01385"/>
    </source>
</evidence>
<evidence type="ECO:0000256" key="6">
    <source>
        <dbReference type="ARBA" id="ARBA00023125"/>
    </source>
</evidence>
<comment type="similarity">
    <text evidence="1">In the C-terminal section; belongs to the transposase 35 family.</text>
</comment>
<dbReference type="AlphaFoldDB" id="E0ULY7"/>
<reference evidence="12" key="1">
    <citation type="journal article" date="2011" name="MBio">
        <title>Novel metabolic attributes of the genus Cyanothece, comprising a group of unicellular nitrogen-fixing Cyanobacteria.</title>
        <authorList>
            <person name="Bandyopadhyay A."/>
            <person name="Elvitigala T."/>
            <person name="Welsh E."/>
            <person name="Stockel J."/>
            <person name="Liberton M."/>
            <person name="Min H."/>
            <person name="Sherman L.A."/>
            <person name="Pakrasi H.B."/>
        </authorList>
    </citation>
    <scope>NUCLEOTIDE SEQUENCE [LARGE SCALE GENOMIC DNA]</scope>
    <source>
        <strain evidence="12">PCC 7822</strain>
        <plasmid evidence="12">Cy782201</plasmid>
    </source>
</reference>
<keyword evidence="7" id="KW-0233">DNA recombination</keyword>
<proteinExistence type="inferred from homology"/>
<evidence type="ECO:0000256" key="2">
    <source>
        <dbReference type="ARBA" id="ARBA00011044"/>
    </source>
</evidence>
<dbReference type="Pfam" id="PF07282">
    <property type="entry name" value="Cas12f1-like_TNB"/>
    <property type="match status" value="1"/>
</dbReference>
<dbReference type="HOGENOM" id="CLU_032903_0_2_3"/>
<evidence type="ECO:0000256" key="1">
    <source>
        <dbReference type="ARBA" id="ARBA00008761"/>
    </source>
</evidence>
<name>E0ULY7_GLOV7</name>
<dbReference type="Pfam" id="PF12323">
    <property type="entry name" value="HTH_OrfB_IS605"/>
    <property type="match status" value="1"/>
</dbReference>
<evidence type="ECO:0000313" key="11">
    <source>
        <dbReference type="EMBL" id="ADN17967.1"/>
    </source>
</evidence>
<evidence type="ECO:0000256" key="3">
    <source>
        <dbReference type="ARBA" id="ARBA00022578"/>
    </source>
</evidence>
<keyword evidence="11" id="KW-0614">Plasmid</keyword>
<dbReference type="GO" id="GO:0006310">
    <property type="term" value="P:DNA recombination"/>
    <property type="evidence" value="ECO:0007669"/>
    <property type="project" value="UniProtKB-KW"/>
</dbReference>
<dbReference type="Pfam" id="PF01385">
    <property type="entry name" value="OrfB_IS605"/>
    <property type="match status" value="1"/>
</dbReference>
<sequence length="380" mass="43563">MLIALKTQLKVNKTQRQLLARHAGAARFAWNWGLGLTRQILDHNRLNPEDKIKFPGKYDLDKWFVALVKPDNLWLYEISSICVGSALSHLRDAWGRCFNKISKPPRFKKKGRNDSFTLRQSIYVEHFRIKVPKIGWLKTYERLPQGANPKSVTISRKADRWFISFNIEVEPKITPKTSKIVGVDLGISALATLSTGQKFDNPRPYQKHQKKLSRMQWLNRRKKIGSIQWKRAQLKIARLHLKIGNIRKDTLHKATSYLSKNHAAVVIEDLNVKGMLANRKLSKAIADSGFYEFRRQLQYKCELYGSQLVVVDRFFPSSKTCSHCGEIKEDLTLKDRWFTCPDCGFFFDRDWNAAINLMKAGGSLVSAPGVVSADTTTLKG</sequence>
<dbReference type="InterPro" id="IPR021027">
    <property type="entry name" value="Transposase_put_HTH"/>
</dbReference>
<geneLocation type="plasmid" evidence="11 12">
    <name>Cy782201</name>
</geneLocation>
<dbReference type="NCBIfam" id="TIGR01766">
    <property type="entry name" value="IS200/IS605 family accessory protein TnpB-like domain"/>
    <property type="match status" value="1"/>
</dbReference>
<keyword evidence="5" id="KW-0862">Zinc</keyword>
<dbReference type="EMBL" id="CP002199">
    <property type="protein sequence ID" value="ADN17967.1"/>
    <property type="molecule type" value="Genomic_DNA"/>
</dbReference>
<protein>
    <submittedName>
        <fullName evidence="11">Transposase, IS605 OrfB family</fullName>
    </submittedName>
</protein>
<dbReference type="KEGG" id="cyj:Cyan7822_6136"/>
<evidence type="ECO:0000313" key="12">
    <source>
        <dbReference type="Proteomes" id="UP000008206"/>
    </source>
</evidence>
<organism evidence="11 12">
    <name type="scientific">Gloeothece verrucosa (strain PCC 7822)</name>
    <name type="common">Cyanothece sp. (strain PCC 7822)</name>
    <dbReference type="NCBI Taxonomy" id="497965"/>
    <lineage>
        <taxon>Bacteria</taxon>
        <taxon>Bacillati</taxon>
        <taxon>Cyanobacteriota</taxon>
        <taxon>Cyanophyceae</taxon>
        <taxon>Oscillatoriophycideae</taxon>
        <taxon>Chroococcales</taxon>
        <taxon>Aphanothecaceae</taxon>
        <taxon>Gloeothece</taxon>
        <taxon>Gloeothece verrucosa</taxon>
    </lineage>
</organism>
<dbReference type="InterPro" id="IPR051399">
    <property type="entry name" value="RNA-guided_DNA_endo/Transpos"/>
</dbReference>
<feature type="domain" description="Cas12f1-like TNB" evidence="9">
    <location>
        <begin position="290"/>
        <end position="357"/>
    </location>
</feature>
<keyword evidence="6" id="KW-0238">DNA-binding</keyword>
<gene>
    <name evidence="11" type="ordered locus">Cyan7822_6136</name>
</gene>
<dbReference type="GO" id="GO:0046872">
    <property type="term" value="F:metal ion binding"/>
    <property type="evidence" value="ECO:0007669"/>
    <property type="project" value="UniProtKB-KW"/>
</dbReference>
<evidence type="ECO:0000259" key="10">
    <source>
        <dbReference type="Pfam" id="PF12323"/>
    </source>
</evidence>
<dbReference type="PANTHER" id="PTHR30405:SF25">
    <property type="entry name" value="RNA-GUIDED DNA ENDONUCLEASE INSQ-RELATED"/>
    <property type="match status" value="1"/>
</dbReference>
<dbReference type="RefSeq" id="WP_013334717.1">
    <property type="nucleotide sequence ID" value="NC_014533.1"/>
</dbReference>
<keyword evidence="4" id="KW-0479">Metal-binding</keyword>
<keyword evidence="3" id="KW-0815">Transposition</keyword>
<evidence type="ECO:0000256" key="4">
    <source>
        <dbReference type="ARBA" id="ARBA00022723"/>
    </source>
</evidence>
<dbReference type="InterPro" id="IPR010095">
    <property type="entry name" value="Cas12f1-like_TNB"/>
</dbReference>
<dbReference type="GO" id="GO:0003677">
    <property type="term" value="F:DNA binding"/>
    <property type="evidence" value="ECO:0007669"/>
    <property type="project" value="UniProtKB-KW"/>
</dbReference>
<evidence type="ECO:0000259" key="9">
    <source>
        <dbReference type="Pfam" id="PF07282"/>
    </source>
</evidence>
<dbReference type="PANTHER" id="PTHR30405">
    <property type="entry name" value="TRANSPOSASE"/>
    <property type="match status" value="1"/>
</dbReference>
<accession>E0ULY7</accession>
<feature type="domain" description="Transposase putative helix-turn-helix" evidence="10">
    <location>
        <begin position="1"/>
        <end position="39"/>
    </location>
</feature>
<dbReference type="Proteomes" id="UP000008206">
    <property type="component" value="Plasmid Cy782201"/>
</dbReference>
<dbReference type="GO" id="GO:0032196">
    <property type="term" value="P:transposition"/>
    <property type="evidence" value="ECO:0007669"/>
    <property type="project" value="UniProtKB-KW"/>
</dbReference>
<dbReference type="OrthoDB" id="443538at2"/>
<keyword evidence="12" id="KW-1185">Reference proteome</keyword>
<evidence type="ECO:0000256" key="5">
    <source>
        <dbReference type="ARBA" id="ARBA00022833"/>
    </source>
</evidence>